<proteinExistence type="inferred from homology"/>
<dbReference type="GO" id="GO:0005886">
    <property type="term" value="C:plasma membrane"/>
    <property type="evidence" value="ECO:0007669"/>
    <property type="project" value="UniProtKB-SubCell"/>
</dbReference>
<keyword evidence="11" id="KW-1185">Reference proteome</keyword>
<feature type="transmembrane region" description="Helical" evidence="9">
    <location>
        <begin position="349"/>
        <end position="371"/>
    </location>
</feature>
<dbReference type="Gene3D" id="1.20.1250.20">
    <property type="entry name" value="MFS general substrate transporter like domains"/>
    <property type="match status" value="1"/>
</dbReference>
<protein>
    <submittedName>
        <fullName evidence="10">MFS transporter</fullName>
    </submittedName>
</protein>
<dbReference type="SUPFAM" id="SSF103473">
    <property type="entry name" value="MFS general substrate transporter"/>
    <property type="match status" value="2"/>
</dbReference>
<feature type="transmembrane region" description="Helical" evidence="9">
    <location>
        <begin position="414"/>
        <end position="434"/>
    </location>
</feature>
<dbReference type="Proteomes" id="UP000236655">
    <property type="component" value="Chromosome"/>
</dbReference>
<dbReference type="PANTHER" id="PTHR23517">
    <property type="entry name" value="RESISTANCE PROTEIN MDTM, PUTATIVE-RELATED-RELATED"/>
    <property type="match status" value="1"/>
</dbReference>
<dbReference type="PROSITE" id="PS01023">
    <property type="entry name" value="PTR2_2"/>
    <property type="match status" value="1"/>
</dbReference>
<accession>A0A2I7N563</accession>
<keyword evidence="5" id="KW-0571">Peptide transport</keyword>
<feature type="transmembrane region" description="Helical" evidence="9">
    <location>
        <begin position="171"/>
        <end position="190"/>
    </location>
</feature>
<evidence type="ECO:0000256" key="2">
    <source>
        <dbReference type="ARBA" id="ARBA00022448"/>
    </source>
</evidence>
<keyword evidence="5" id="KW-0653">Protein transport</keyword>
<dbReference type="InterPro" id="IPR050171">
    <property type="entry name" value="MFS_Transporters"/>
</dbReference>
<feature type="transmembrane region" description="Helical" evidence="9">
    <location>
        <begin position="269"/>
        <end position="287"/>
    </location>
</feature>
<name>A0A2I7N563_9NEIS</name>
<evidence type="ECO:0000256" key="6">
    <source>
        <dbReference type="ARBA" id="ARBA00022989"/>
    </source>
</evidence>
<feature type="transmembrane region" description="Helical" evidence="9">
    <location>
        <begin position="210"/>
        <end position="231"/>
    </location>
</feature>
<feature type="transmembrane region" description="Helical" evidence="9">
    <location>
        <begin position="108"/>
        <end position="133"/>
    </location>
</feature>
<keyword evidence="7 9" id="KW-0472">Membrane</keyword>
<dbReference type="GO" id="GO:1904680">
    <property type="term" value="F:peptide transmembrane transporter activity"/>
    <property type="evidence" value="ECO:0007669"/>
    <property type="project" value="InterPro"/>
</dbReference>
<evidence type="ECO:0000256" key="1">
    <source>
        <dbReference type="ARBA" id="ARBA00004651"/>
    </source>
</evidence>
<dbReference type="RefSeq" id="WP_102950889.1">
    <property type="nucleotide sequence ID" value="NZ_CP024847.1"/>
</dbReference>
<sequence length="494" mass="54370">MSNSQSGNFLKQPFFILCFLEFFERFGYYGFNYISIYFYISKLGFSESQATVLMGGFAALTYVFNAVGGYVADNVLGIKRTMFVGAALLCLGYASLAIGSSLSPHLVYPALAFIIIGSCLFKPAPTNLIAAIYGSDKSKLDSTYTYFYMSINMGSFCASILIPLLAKNVGYTVALLVCSIGLLLGIIYNIKHYYVIREVDNRIGLIPLNVKKIAPFILSVIVGIVFVTVMLENDGLINWLLTIASVIIFTLFIWQIIKEESRSQKQKMIVAVVLLFYAVVFFVIYQQKNTSFMLFNKHHVNLNFLGWDINPQTVPGFLGTSGIILLSPIFAAMYRRLGKRDLALPQKFAIGLFLSASAYGLLFLVCLFTNPSDKISFAWEILSISVFFASSELLISALGVSLMAQLVPDRMRGFAMGTWFITSALGIKLGSYVASLVANNAGKGKIDVVYSASEQIASFEKYQHLFGSIAAFGLACGVIAWLIGGRLTRMIGNN</sequence>
<evidence type="ECO:0000256" key="5">
    <source>
        <dbReference type="ARBA" id="ARBA00022856"/>
    </source>
</evidence>
<feature type="transmembrane region" description="Helical" evidence="9">
    <location>
        <begin position="377"/>
        <end position="402"/>
    </location>
</feature>
<dbReference type="GO" id="GO:0006857">
    <property type="term" value="P:oligopeptide transport"/>
    <property type="evidence" value="ECO:0007669"/>
    <property type="project" value="InterPro"/>
</dbReference>
<dbReference type="OrthoDB" id="9772725at2"/>
<feature type="transmembrane region" description="Helical" evidence="9">
    <location>
        <begin position="465"/>
        <end position="484"/>
    </location>
</feature>
<feature type="transmembrane region" description="Helical" evidence="9">
    <location>
        <begin position="317"/>
        <end position="337"/>
    </location>
</feature>
<evidence type="ECO:0000256" key="9">
    <source>
        <dbReference type="SAM" id="Phobius"/>
    </source>
</evidence>
<evidence type="ECO:0000313" key="11">
    <source>
        <dbReference type="Proteomes" id="UP000236655"/>
    </source>
</evidence>
<dbReference type="CDD" id="cd17346">
    <property type="entry name" value="MFS_DtpA_like"/>
    <property type="match status" value="1"/>
</dbReference>
<organism evidence="10 11">
    <name type="scientific">Aquella oligotrophica</name>
    <dbReference type="NCBI Taxonomy" id="2067065"/>
    <lineage>
        <taxon>Bacteria</taxon>
        <taxon>Pseudomonadati</taxon>
        <taxon>Pseudomonadota</taxon>
        <taxon>Betaproteobacteria</taxon>
        <taxon>Neisseriales</taxon>
        <taxon>Neisseriaceae</taxon>
        <taxon>Aquella</taxon>
    </lineage>
</organism>
<feature type="transmembrane region" description="Helical" evidence="9">
    <location>
        <begin position="52"/>
        <end position="71"/>
    </location>
</feature>
<evidence type="ECO:0000256" key="4">
    <source>
        <dbReference type="ARBA" id="ARBA00022692"/>
    </source>
</evidence>
<feature type="transmembrane region" description="Helical" evidence="9">
    <location>
        <begin position="14"/>
        <end position="40"/>
    </location>
</feature>
<dbReference type="InterPro" id="IPR018456">
    <property type="entry name" value="PTR2_symporter_CS"/>
</dbReference>
<dbReference type="InterPro" id="IPR036259">
    <property type="entry name" value="MFS_trans_sf"/>
</dbReference>
<comment type="similarity">
    <text evidence="8">Belongs to the major facilitator superfamily. Proton-dependent oligopeptide transporter (POT/PTR) (TC 2.A.17) family.</text>
</comment>
<dbReference type="EMBL" id="CP024847">
    <property type="protein sequence ID" value="AUR51590.1"/>
    <property type="molecule type" value="Genomic_DNA"/>
</dbReference>
<feature type="transmembrane region" description="Helical" evidence="9">
    <location>
        <begin position="145"/>
        <end position="165"/>
    </location>
</feature>
<dbReference type="KEGG" id="nba:CUN60_04560"/>
<dbReference type="Pfam" id="PF00854">
    <property type="entry name" value="PTR2"/>
    <property type="match status" value="1"/>
</dbReference>
<dbReference type="AlphaFoldDB" id="A0A2I7N563"/>
<dbReference type="NCBIfam" id="TIGR00924">
    <property type="entry name" value="yjdL_sub1_fam"/>
    <property type="match status" value="1"/>
</dbReference>
<keyword evidence="2 8" id="KW-0813">Transport</keyword>
<keyword evidence="3" id="KW-1003">Cell membrane</keyword>
<evidence type="ECO:0000256" key="3">
    <source>
        <dbReference type="ARBA" id="ARBA00022475"/>
    </source>
</evidence>
<dbReference type="InterPro" id="IPR000109">
    <property type="entry name" value="POT_fam"/>
</dbReference>
<feature type="transmembrane region" description="Helical" evidence="9">
    <location>
        <begin position="237"/>
        <end position="257"/>
    </location>
</feature>
<dbReference type="InterPro" id="IPR005279">
    <property type="entry name" value="Dipep/tripep_permease"/>
</dbReference>
<keyword evidence="4 8" id="KW-0812">Transmembrane</keyword>
<reference evidence="11" key="1">
    <citation type="submission" date="2017-11" db="EMBL/GenBank/DDBJ databases">
        <authorList>
            <person name="Chan K.G."/>
            <person name="Lee L.S."/>
        </authorList>
    </citation>
    <scope>NUCLEOTIDE SEQUENCE [LARGE SCALE GENOMIC DNA]</scope>
    <source>
        <strain evidence="11">DSM 100970</strain>
    </source>
</reference>
<evidence type="ECO:0000256" key="7">
    <source>
        <dbReference type="ARBA" id="ARBA00023136"/>
    </source>
</evidence>
<comment type="subcellular location">
    <subcellularLocation>
        <location evidence="1">Cell membrane</location>
        <topology evidence="1">Multi-pass membrane protein</topology>
    </subcellularLocation>
    <subcellularLocation>
        <location evidence="8">Membrane</location>
        <topology evidence="8">Multi-pass membrane protein</topology>
    </subcellularLocation>
</comment>
<gene>
    <name evidence="10" type="ORF">CUN60_04560</name>
</gene>
<keyword evidence="6 9" id="KW-1133">Transmembrane helix</keyword>
<feature type="transmembrane region" description="Helical" evidence="9">
    <location>
        <begin position="83"/>
        <end position="102"/>
    </location>
</feature>
<evidence type="ECO:0000256" key="8">
    <source>
        <dbReference type="RuleBase" id="RU003755"/>
    </source>
</evidence>
<evidence type="ECO:0000313" key="10">
    <source>
        <dbReference type="EMBL" id="AUR51590.1"/>
    </source>
</evidence>
<dbReference type="PANTHER" id="PTHR23517:SF15">
    <property type="entry name" value="PROTON-DEPENDENT OLIGOPEPTIDE FAMILY TRANSPORT PROTEIN"/>
    <property type="match status" value="1"/>
</dbReference>